<dbReference type="PROSITE" id="PS50222">
    <property type="entry name" value="EF_HAND_2"/>
    <property type="match status" value="1"/>
</dbReference>
<comment type="caution">
    <text evidence="3">The sequence shown here is derived from an EMBL/GenBank/DDBJ whole genome shotgun (WGS) entry which is preliminary data.</text>
</comment>
<keyword evidence="1" id="KW-1133">Transmembrane helix</keyword>
<evidence type="ECO:0000313" key="4">
    <source>
        <dbReference type="Proteomes" id="UP000029644"/>
    </source>
</evidence>
<dbReference type="PROSITE" id="PS00018">
    <property type="entry name" value="EF_HAND_1"/>
    <property type="match status" value="1"/>
</dbReference>
<accession>A0A090VHB5</accession>
<dbReference type="Proteomes" id="UP000029644">
    <property type="component" value="Unassembled WGS sequence"/>
</dbReference>
<dbReference type="InterPro" id="IPR018247">
    <property type="entry name" value="EF_Hand_1_Ca_BS"/>
</dbReference>
<reference evidence="3 4" key="1">
    <citation type="journal article" date="2014" name="Genome Announc.">
        <title>Draft Genome Sequences of Marine Flavobacterium Algibacter lectus Strains SS8 and NR4.</title>
        <authorList>
            <person name="Takatani N."/>
            <person name="Nakanishi M."/>
            <person name="Meirelles P."/>
            <person name="Mino S."/>
            <person name="Suda W."/>
            <person name="Oshima K."/>
            <person name="Hattori M."/>
            <person name="Ohkuma M."/>
            <person name="Hosokawa M."/>
            <person name="Miyashita K."/>
            <person name="Thompson F.L."/>
            <person name="Niwa A."/>
            <person name="Sawabe T."/>
            <person name="Sawabe T."/>
        </authorList>
    </citation>
    <scope>NUCLEOTIDE SEQUENCE [LARGE SCALE GENOMIC DNA]</scope>
    <source>
        <strain evidence="3 4">JCM 19300</strain>
    </source>
</reference>
<protein>
    <recommendedName>
        <fullName evidence="2">EF-hand domain-containing protein</fullName>
    </recommendedName>
</protein>
<sequence>MNKALLIAIVTSVIIYGLGLAYLYYSNESYEQEFALYDVNKNGVIDKEELTLESQNITAQGAKRKTIKEGAIVLIPFSLFIGAFAFAVTFLFGKIKKINDNEIIKSKSKRA</sequence>
<dbReference type="SUPFAM" id="SSF47473">
    <property type="entry name" value="EF-hand"/>
    <property type="match status" value="1"/>
</dbReference>
<name>A0A090VHB5_9FLAO</name>
<dbReference type="EMBL" id="BBNQ01000016">
    <property type="protein sequence ID" value="GAL64165.1"/>
    <property type="molecule type" value="Genomic_DNA"/>
</dbReference>
<dbReference type="InterPro" id="IPR002048">
    <property type="entry name" value="EF_hand_dom"/>
</dbReference>
<evidence type="ECO:0000259" key="2">
    <source>
        <dbReference type="PROSITE" id="PS50222"/>
    </source>
</evidence>
<organism evidence="3 4">
    <name type="scientific">Algibacter lectus</name>
    <dbReference type="NCBI Taxonomy" id="221126"/>
    <lineage>
        <taxon>Bacteria</taxon>
        <taxon>Pseudomonadati</taxon>
        <taxon>Bacteroidota</taxon>
        <taxon>Flavobacteriia</taxon>
        <taxon>Flavobacteriales</taxon>
        <taxon>Flavobacteriaceae</taxon>
        <taxon>Algibacter</taxon>
    </lineage>
</organism>
<dbReference type="AlphaFoldDB" id="A0A090VHB5"/>
<dbReference type="InterPro" id="IPR011992">
    <property type="entry name" value="EF-hand-dom_pair"/>
</dbReference>
<proteinExistence type="predicted"/>
<dbReference type="OrthoDB" id="1139200at2"/>
<keyword evidence="1" id="KW-0812">Transmembrane</keyword>
<gene>
    <name evidence="3" type="ORF">JCM19300_2318</name>
</gene>
<evidence type="ECO:0000256" key="1">
    <source>
        <dbReference type="SAM" id="Phobius"/>
    </source>
</evidence>
<dbReference type="GO" id="GO:0005509">
    <property type="term" value="F:calcium ion binding"/>
    <property type="evidence" value="ECO:0007669"/>
    <property type="project" value="InterPro"/>
</dbReference>
<feature type="transmembrane region" description="Helical" evidence="1">
    <location>
        <begin position="71"/>
        <end position="92"/>
    </location>
</feature>
<feature type="transmembrane region" description="Helical" evidence="1">
    <location>
        <begin position="5"/>
        <end position="25"/>
    </location>
</feature>
<dbReference type="RefSeq" id="WP_042505937.1">
    <property type="nucleotide sequence ID" value="NZ_BBNQ01000016.1"/>
</dbReference>
<evidence type="ECO:0000313" key="3">
    <source>
        <dbReference type="EMBL" id="GAL64165.1"/>
    </source>
</evidence>
<keyword evidence="1" id="KW-0472">Membrane</keyword>
<dbReference type="Gene3D" id="1.10.238.10">
    <property type="entry name" value="EF-hand"/>
    <property type="match status" value="1"/>
</dbReference>
<feature type="domain" description="EF-hand" evidence="2">
    <location>
        <begin position="25"/>
        <end position="60"/>
    </location>
</feature>